<accession>A0ACC3N489</accession>
<gene>
    <name evidence="1" type="ORF">LTR37_010705</name>
</gene>
<keyword evidence="2" id="KW-1185">Reference proteome</keyword>
<proteinExistence type="predicted"/>
<sequence>MASHHEHSKYKHDDAAEERDPGAMYCEAWVQDLVLKIQTYLQQNVDWLGIDLAEEARVLDYACGHGTVSLALLNALPSTTTFQGIDIHPKQVERYNASALVESAQERMSGIQGDLTNPSAELQNPEYFDFDVAIMSMALHHCPDPAAMLKQLRDRLKKEGVLILVEGLGRRPHAHGGHQHQHHGHRFTEEDNMVDHEIGGKIWPCFTKEYFEHSLPAAGFKDVEVRVPGIGFDVPEGGAAGFNELVFVKAVAK</sequence>
<dbReference type="Proteomes" id="UP001281147">
    <property type="component" value="Unassembled WGS sequence"/>
</dbReference>
<dbReference type="EMBL" id="JAUTXU010000090">
    <property type="protein sequence ID" value="KAK3709678.1"/>
    <property type="molecule type" value="Genomic_DNA"/>
</dbReference>
<name>A0ACC3N489_9PEZI</name>
<organism evidence="1 2">
    <name type="scientific">Vermiconidia calcicola</name>
    <dbReference type="NCBI Taxonomy" id="1690605"/>
    <lineage>
        <taxon>Eukaryota</taxon>
        <taxon>Fungi</taxon>
        <taxon>Dikarya</taxon>
        <taxon>Ascomycota</taxon>
        <taxon>Pezizomycotina</taxon>
        <taxon>Dothideomycetes</taxon>
        <taxon>Dothideomycetidae</taxon>
        <taxon>Mycosphaerellales</taxon>
        <taxon>Extremaceae</taxon>
        <taxon>Vermiconidia</taxon>
    </lineage>
</organism>
<protein>
    <submittedName>
        <fullName evidence="1">Uncharacterized protein</fullName>
    </submittedName>
</protein>
<evidence type="ECO:0000313" key="2">
    <source>
        <dbReference type="Proteomes" id="UP001281147"/>
    </source>
</evidence>
<reference evidence="1" key="1">
    <citation type="submission" date="2023-07" db="EMBL/GenBank/DDBJ databases">
        <title>Black Yeasts Isolated from many extreme environments.</title>
        <authorList>
            <person name="Coleine C."/>
            <person name="Stajich J.E."/>
            <person name="Selbmann L."/>
        </authorList>
    </citation>
    <scope>NUCLEOTIDE SEQUENCE</scope>
    <source>
        <strain evidence="1">CCFEE 5714</strain>
    </source>
</reference>
<evidence type="ECO:0000313" key="1">
    <source>
        <dbReference type="EMBL" id="KAK3709678.1"/>
    </source>
</evidence>
<comment type="caution">
    <text evidence="1">The sequence shown here is derived from an EMBL/GenBank/DDBJ whole genome shotgun (WGS) entry which is preliminary data.</text>
</comment>